<dbReference type="InterPro" id="IPR042622">
    <property type="entry name" value="Znf106"/>
</dbReference>
<evidence type="ECO:0000313" key="1">
    <source>
        <dbReference type="EMBL" id="KAF3430832.1"/>
    </source>
</evidence>
<accession>A0A833SDJ6</accession>
<keyword evidence="2" id="KW-1185">Reference proteome</keyword>
<dbReference type="PANTHER" id="PTHR14435:SF2">
    <property type="entry name" value="ZINC FINGER PROTEIN 106"/>
    <property type="match status" value="1"/>
</dbReference>
<organism evidence="1 2">
    <name type="scientific">Frieseomelitta varia</name>
    <dbReference type="NCBI Taxonomy" id="561572"/>
    <lineage>
        <taxon>Eukaryota</taxon>
        <taxon>Metazoa</taxon>
        <taxon>Ecdysozoa</taxon>
        <taxon>Arthropoda</taxon>
        <taxon>Hexapoda</taxon>
        <taxon>Insecta</taxon>
        <taxon>Pterygota</taxon>
        <taxon>Neoptera</taxon>
        <taxon>Endopterygota</taxon>
        <taxon>Hymenoptera</taxon>
        <taxon>Apocrita</taxon>
        <taxon>Aculeata</taxon>
        <taxon>Apoidea</taxon>
        <taxon>Anthophila</taxon>
        <taxon>Apidae</taxon>
        <taxon>Frieseomelitta</taxon>
    </lineage>
</organism>
<name>A0A833SDJ6_9HYME</name>
<dbReference type="Gene3D" id="2.130.10.10">
    <property type="entry name" value="YVTN repeat-like/Quinoprotein amine dehydrogenase"/>
    <property type="match status" value="1"/>
</dbReference>
<dbReference type="InterPro" id="IPR015943">
    <property type="entry name" value="WD40/YVTN_repeat-like_dom_sf"/>
</dbReference>
<sequence>MDVLWLVGWDIAMLQHNGEITCFVDIAQHIINTGIQVRDTADIGSPIQCMDEAWGIIFIGTKSGHVSRYHMKTGVIKGDSIQFSDKSVLALKATNEGPRRVLIVASRSQPITIRDAQSGLFLRTICGQKSHTVYSLMRNSNLIYCGTSSTSIPVFDFTNGEQTMQYNAGVGIVCMRLYKQLLFAGCYDGNIYVFDTKDHQYLCSIPGPGNMLLSMEVIDNKLVAKINAYNHGKCLDKYDLCYRRWLTAFHNLLDECKGLKCIKSTLLRKHLFELNQ</sequence>
<dbReference type="Proteomes" id="UP000655588">
    <property type="component" value="Unassembled WGS sequence"/>
</dbReference>
<reference evidence="1" key="1">
    <citation type="submission" date="2019-11" db="EMBL/GenBank/DDBJ databases">
        <title>The nuclear and mitochondrial genomes of Frieseomelitta varia - a highly eusocial stingless bee (Meliponini) with a permanently sterile worker caste.</title>
        <authorList>
            <person name="Freitas F.C.P."/>
            <person name="Lourenco A.P."/>
            <person name="Nunes F.M.F."/>
            <person name="Paschoal A.R."/>
            <person name="Abreu F.C.P."/>
            <person name="Barbin F.O."/>
            <person name="Bataglia L."/>
            <person name="Cardoso-Junior C.A.M."/>
            <person name="Cervoni M.S."/>
            <person name="Silva S.R."/>
            <person name="Dalarmi F."/>
            <person name="Del Lama M.A."/>
            <person name="Depintor T.S."/>
            <person name="Ferreira K.M."/>
            <person name="Goria P.S."/>
            <person name="Jaskot M.C."/>
            <person name="Lago D.C."/>
            <person name="Luna-Lucena D."/>
            <person name="Moda L.M."/>
            <person name="Nascimento L."/>
            <person name="Pedrino M."/>
            <person name="Rabico F.O."/>
            <person name="Sanches F.C."/>
            <person name="Santos D.E."/>
            <person name="Santos C.G."/>
            <person name="Vieira J."/>
            <person name="Lopes T.F."/>
            <person name="Barchuk A.R."/>
            <person name="Hartfelder K."/>
            <person name="Simoes Z.L.P."/>
            <person name="Bitondi M.M.G."/>
            <person name="Pinheiro D.G."/>
        </authorList>
    </citation>
    <scope>NUCLEOTIDE SEQUENCE</scope>
    <source>
        <strain evidence="1">USP_RPSP 00005682</strain>
        <tissue evidence="1">Whole individual</tissue>
    </source>
</reference>
<evidence type="ECO:0000313" key="2">
    <source>
        <dbReference type="Proteomes" id="UP000655588"/>
    </source>
</evidence>
<gene>
    <name evidence="1" type="ORF">E2986_11545</name>
</gene>
<comment type="caution">
    <text evidence="1">The sequence shown here is derived from an EMBL/GenBank/DDBJ whole genome shotgun (WGS) entry which is preliminary data.</text>
</comment>
<dbReference type="SUPFAM" id="SSF50978">
    <property type="entry name" value="WD40 repeat-like"/>
    <property type="match status" value="1"/>
</dbReference>
<protein>
    <submittedName>
        <fullName evidence="1">Uncharacterized protein</fullName>
    </submittedName>
</protein>
<proteinExistence type="predicted"/>
<dbReference type="GO" id="GO:0003723">
    <property type="term" value="F:RNA binding"/>
    <property type="evidence" value="ECO:0007669"/>
    <property type="project" value="InterPro"/>
</dbReference>
<dbReference type="PANTHER" id="PTHR14435">
    <property type="entry name" value="ZINC FINGER PROTEIN 106"/>
    <property type="match status" value="1"/>
</dbReference>
<dbReference type="InterPro" id="IPR036322">
    <property type="entry name" value="WD40_repeat_dom_sf"/>
</dbReference>
<dbReference type="EMBL" id="WNWW01000003">
    <property type="protein sequence ID" value="KAF3430832.1"/>
    <property type="molecule type" value="Genomic_DNA"/>
</dbReference>
<dbReference type="AlphaFoldDB" id="A0A833SDJ6"/>